<dbReference type="Pfam" id="PF03808">
    <property type="entry name" value="Glyco_tran_WecG"/>
    <property type="match status" value="1"/>
</dbReference>
<accession>A0ABW1QVF8</accession>
<dbReference type="Proteomes" id="UP001596098">
    <property type="component" value="Unassembled WGS sequence"/>
</dbReference>
<dbReference type="InterPro" id="IPR004629">
    <property type="entry name" value="WecG_TagA_CpsF"/>
</dbReference>
<dbReference type="NCBIfam" id="TIGR00696">
    <property type="entry name" value="wecG_tagA_cpsF"/>
    <property type="match status" value="1"/>
</dbReference>
<comment type="caution">
    <text evidence="3">The sequence shown here is derived from an EMBL/GenBank/DDBJ whole genome shotgun (WGS) entry which is preliminary data.</text>
</comment>
<reference evidence="4" key="1">
    <citation type="journal article" date="2019" name="Int. J. Syst. Evol. Microbiol.">
        <title>The Global Catalogue of Microorganisms (GCM) 10K type strain sequencing project: providing services to taxonomists for standard genome sequencing and annotation.</title>
        <authorList>
            <consortium name="The Broad Institute Genomics Platform"/>
            <consortium name="The Broad Institute Genome Sequencing Center for Infectious Disease"/>
            <person name="Wu L."/>
            <person name="Ma J."/>
        </authorList>
    </citation>
    <scope>NUCLEOTIDE SEQUENCE [LARGE SCALE GENOMIC DNA]</scope>
    <source>
        <strain evidence="4">DFY28</strain>
    </source>
</reference>
<dbReference type="EMBL" id="JBHSQI010000002">
    <property type="protein sequence ID" value="MFC6152579.1"/>
    <property type="molecule type" value="Genomic_DNA"/>
</dbReference>
<keyword evidence="1" id="KW-0328">Glycosyltransferase</keyword>
<proteinExistence type="predicted"/>
<organism evidence="3 4">
    <name type="scientific">Nocardioides yefusunii</name>
    <dbReference type="NCBI Taxonomy" id="2500546"/>
    <lineage>
        <taxon>Bacteria</taxon>
        <taxon>Bacillati</taxon>
        <taxon>Actinomycetota</taxon>
        <taxon>Actinomycetes</taxon>
        <taxon>Propionibacteriales</taxon>
        <taxon>Nocardioidaceae</taxon>
        <taxon>Nocardioides</taxon>
    </lineage>
</organism>
<gene>
    <name evidence="3" type="ORF">ACFPWU_02735</name>
</gene>
<evidence type="ECO:0000313" key="4">
    <source>
        <dbReference type="Proteomes" id="UP001596098"/>
    </source>
</evidence>
<dbReference type="PANTHER" id="PTHR34136">
    <property type="match status" value="1"/>
</dbReference>
<evidence type="ECO:0000256" key="2">
    <source>
        <dbReference type="ARBA" id="ARBA00022679"/>
    </source>
</evidence>
<keyword evidence="4" id="KW-1185">Reference proteome</keyword>
<name>A0ABW1QVF8_9ACTN</name>
<keyword evidence="2" id="KW-0808">Transferase</keyword>
<dbReference type="RefSeq" id="WP_164878645.1">
    <property type="nucleotide sequence ID" value="NZ_CP034929.1"/>
</dbReference>
<evidence type="ECO:0000313" key="3">
    <source>
        <dbReference type="EMBL" id="MFC6152579.1"/>
    </source>
</evidence>
<dbReference type="CDD" id="cd06533">
    <property type="entry name" value="Glyco_transf_WecG_TagA"/>
    <property type="match status" value="1"/>
</dbReference>
<dbReference type="PANTHER" id="PTHR34136:SF1">
    <property type="entry name" value="UDP-N-ACETYL-D-MANNOSAMINURONIC ACID TRANSFERASE"/>
    <property type="match status" value="1"/>
</dbReference>
<sequence length="266" mass="29632">MIAGLKNDALYGREETPAPEALNVHGVNVVAGDAGRTARWLLEGLTLDEQGRWRRRRRVAFLNAGSANLAAADPFYRRLLSSFVVLNDGIGLDIAARWSHGRTFPANLNGTDFVPYLLGRSDRSLRIHLVGGRPGVAEAAARVLAERFPRHEIVGAQHGYFTGRETDEVVARVAESRADVLLVAMGNPVQERFVAAYFDDLDVGLAIGVGALLDFLSGRVSRAPHWMRRMRVEWVWRLAQEPRRLWSRYLVGNVVFLARTIRAPRS</sequence>
<evidence type="ECO:0000256" key="1">
    <source>
        <dbReference type="ARBA" id="ARBA00022676"/>
    </source>
</evidence>
<protein>
    <submittedName>
        <fullName evidence="3">WecB/TagA/CpsF family glycosyltransferase</fullName>
    </submittedName>
</protein>